<proteinExistence type="predicted"/>
<dbReference type="AlphaFoldDB" id="A0A4D6MEW5"/>
<evidence type="ECO:0000313" key="2">
    <source>
        <dbReference type="EMBL" id="QCD99547.1"/>
    </source>
</evidence>
<protein>
    <submittedName>
        <fullName evidence="2">Uncharacterized protein</fullName>
    </submittedName>
</protein>
<keyword evidence="1" id="KW-0732">Signal</keyword>
<evidence type="ECO:0000256" key="1">
    <source>
        <dbReference type="SAM" id="SignalP"/>
    </source>
</evidence>
<accession>A0A4D6MEW5</accession>
<keyword evidence="3" id="KW-1185">Reference proteome</keyword>
<evidence type="ECO:0000313" key="3">
    <source>
        <dbReference type="Proteomes" id="UP000501690"/>
    </source>
</evidence>
<dbReference type="EMBL" id="CP039351">
    <property type="protein sequence ID" value="QCD99547.1"/>
    <property type="molecule type" value="Genomic_DNA"/>
</dbReference>
<feature type="signal peptide" evidence="1">
    <location>
        <begin position="1"/>
        <end position="28"/>
    </location>
</feature>
<feature type="chain" id="PRO_5020033179" evidence="1">
    <location>
        <begin position="29"/>
        <end position="134"/>
    </location>
</feature>
<gene>
    <name evidence="2" type="ORF">DEO72_LG7g830</name>
</gene>
<organism evidence="2 3">
    <name type="scientific">Vigna unguiculata</name>
    <name type="common">Cowpea</name>
    <dbReference type="NCBI Taxonomy" id="3917"/>
    <lineage>
        <taxon>Eukaryota</taxon>
        <taxon>Viridiplantae</taxon>
        <taxon>Streptophyta</taxon>
        <taxon>Embryophyta</taxon>
        <taxon>Tracheophyta</taxon>
        <taxon>Spermatophyta</taxon>
        <taxon>Magnoliopsida</taxon>
        <taxon>eudicotyledons</taxon>
        <taxon>Gunneridae</taxon>
        <taxon>Pentapetalae</taxon>
        <taxon>rosids</taxon>
        <taxon>fabids</taxon>
        <taxon>Fabales</taxon>
        <taxon>Fabaceae</taxon>
        <taxon>Papilionoideae</taxon>
        <taxon>50 kb inversion clade</taxon>
        <taxon>NPAAA clade</taxon>
        <taxon>indigoferoid/millettioid clade</taxon>
        <taxon>Phaseoleae</taxon>
        <taxon>Vigna</taxon>
    </lineage>
</organism>
<sequence length="134" mass="15482">MQMHTVLGEVTLNIVIWSHLLLLGVVEEDQLANSRLQKVERLLSNEQAKKGRDCEVRKDGKPLELNQKIKNTERYQCMQVPHRLRKINLILHLDNVEVQSHANAYRVRRSDIEYSHMVTPTASWSSGRGPIGKF</sequence>
<dbReference type="Proteomes" id="UP000501690">
    <property type="component" value="Linkage Group LG7"/>
</dbReference>
<name>A0A4D6MEW5_VIGUN</name>
<reference evidence="2 3" key="1">
    <citation type="submission" date="2019-04" db="EMBL/GenBank/DDBJ databases">
        <title>An improved genome assembly and genetic linkage map for asparagus bean, Vigna unguiculata ssp. sesquipedialis.</title>
        <authorList>
            <person name="Xia Q."/>
            <person name="Zhang R."/>
            <person name="Dong Y."/>
        </authorList>
    </citation>
    <scope>NUCLEOTIDE SEQUENCE [LARGE SCALE GENOMIC DNA]</scope>
    <source>
        <tissue evidence="2">Leaf</tissue>
    </source>
</reference>